<dbReference type="PROSITE" id="PS51386">
    <property type="entry name" value="RINT1_TIP20"/>
    <property type="match status" value="1"/>
</dbReference>
<proteinExistence type="predicted"/>
<feature type="coiled-coil region" evidence="1">
    <location>
        <begin position="19"/>
        <end position="53"/>
    </location>
</feature>
<dbReference type="OMA" id="GMTWEVL"/>
<evidence type="ECO:0008006" key="4">
    <source>
        <dbReference type="Google" id="ProtNLM"/>
    </source>
</evidence>
<dbReference type="InterPro" id="IPR042044">
    <property type="entry name" value="EXOC6PINT-1/Sec15/Tip20_C_dom2"/>
</dbReference>
<dbReference type="InterPro" id="IPR042042">
    <property type="entry name" value="Tip20p_domB"/>
</dbReference>
<sequence length="806" mass="92987">MSIRAYLDEQLNDPSNVNTNTLEALLEQELKKEETLQQQLEEAKNKANHTVQHSLQKILSDKSSLDHLYVALTTTRNELTQVRKDHQLDKEPTSDYDKFIQTIGDLEHKLRILDSATSYIKALHVTSHLWTESLKYVESNHSLAVQKYIQLLKFIQLVCAQDSVRYGSFVDLGVYLKKCQMELWNKLNVAFTSDFRSSLATLDWPNALHPPYGPQIKPKLEALENGFRHLLLLEEPTEGSRSPSIVLPIHLLLEPISLRFKFHFEGSRPTNRMDKPEWYLKHVKNQISAHIPFIMTTIQPIVDDVFDKNQQPVSAKNYFIDGLLVDVIRKVTRTIPKLISQPNLLSHTIHELLQFDQSLQDDFGFVPPPSLEMIQDNNTSPLQGQVADIVLSNPTWFEAWFEAERRFAQVRYDDIATDTQAFDLYEGDQYMDGNEKASVEVTQSSVKLIHLWEGITDTYRLIPSPRQKFHFFAYIQLSLLGQYQYRISSAVDSFEALSLIRSVQVPGALPDAVTGVITSTESGGSMSALKKLFRWWASARKLVEIIRDWEDDEFFLDLNQEINQEPEIAQDVRRNLSAQDKVCHVVDPSLDQQHKGLFGDISTSFQQVADRIQKICEKLVIKEWTVDTKQYAKRDIWWQTTSDSTTPLEVSDSLYQPLQRLLVSCKYLHNTYPQSSFLSMYKNISVGIEDWYWRNIITKNQFSPSGVEQLETDLRSGFWKIGKRLVNKPENYTRRLKEALQVFTLPMSTSAPDPHLSCDQLMKSLADRDQHSETQTILETLGIDTLTNSEIRDVLRRRNDMLNSWS</sequence>
<dbReference type="Pfam" id="PF04437">
    <property type="entry name" value="RINT1_TIP1"/>
    <property type="match status" value="1"/>
</dbReference>
<organism evidence="2">
    <name type="scientific">Absidia glauca</name>
    <name type="common">Pin mould</name>
    <dbReference type="NCBI Taxonomy" id="4829"/>
    <lineage>
        <taxon>Eukaryota</taxon>
        <taxon>Fungi</taxon>
        <taxon>Fungi incertae sedis</taxon>
        <taxon>Mucoromycota</taxon>
        <taxon>Mucoromycotina</taxon>
        <taxon>Mucoromycetes</taxon>
        <taxon>Mucorales</taxon>
        <taxon>Cunninghamellaceae</taxon>
        <taxon>Absidia</taxon>
    </lineage>
</organism>
<accession>A0A168R7P6</accession>
<evidence type="ECO:0000313" key="2">
    <source>
        <dbReference type="EMBL" id="SAM06244.1"/>
    </source>
</evidence>
<protein>
    <recommendedName>
        <fullName evidence="4">RAD50-interacting protein 1</fullName>
    </recommendedName>
</protein>
<dbReference type="GO" id="GO:0006888">
    <property type="term" value="P:endoplasmic reticulum to Golgi vesicle-mediated transport"/>
    <property type="evidence" value="ECO:0007669"/>
    <property type="project" value="InterPro"/>
</dbReference>
<dbReference type="Gene3D" id="1.20.58.670">
    <property type="entry name" value="Dsl1p vesicle tethering complex, Tip20p subunit, domain D"/>
    <property type="match status" value="1"/>
</dbReference>
<dbReference type="InParanoid" id="A0A168R7P6"/>
<dbReference type="InterPro" id="IPR007528">
    <property type="entry name" value="RINT1_Tip20"/>
</dbReference>
<dbReference type="GO" id="GO:0070939">
    <property type="term" value="C:Dsl1/NZR complex"/>
    <property type="evidence" value="ECO:0007669"/>
    <property type="project" value="InterPro"/>
</dbReference>
<dbReference type="EMBL" id="LT554554">
    <property type="protein sequence ID" value="SAM06244.1"/>
    <property type="molecule type" value="Genomic_DNA"/>
</dbReference>
<dbReference type="AlphaFoldDB" id="A0A168R7P6"/>
<gene>
    <name evidence="2" type="primary">ABSGL_12130.1 scaffold 12663</name>
</gene>
<dbReference type="STRING" id="4829.A0A168R7P6"/>
<dbReference type="GO" id="GO:0060628">
    <property type="term" value="P:regulation of ER to Golgi vesicle-mediated transport"/>
    <property type="evidence" value="ECO:0007669"/>
    <property type="project" value="TreeGrafter"/>
</dbReference>
<evidence type="ECO:0000256" key="1">
    <source>
        <dbReference type="SAM" id="Coils"/>
    </source>
</evidence>
<dbReference type="Gene3D" id="1.20.58.1420">
    <property type="entry name" value="Dsl1p vesicle tethering complex, Tip20p subunit, domain B"/>
    <property type="match status" value="1"/>
</dbReference>
<dbReference type="Proteomes" id="UP000078561">
    <property type="component" value="Unassembled WGS sequence"/>
</dbReference>
<name>A0A168R7P6_ABSGL</name>
<dbReference type="GO" id="GO:0006890">
    <property type="term" value="P:retrograde vesicle-mediated transport, Golgi to endoplasmic reticulum"/>
    <property type="evidence" value="ECO:0007669"/>
    <property type="project" value="InterPro"/>
</dbReference>
<evidence type="ECO:0000313" key="3">
    <source>
        <dbReference type="Proteomes" id="UP000078561"/>
    </source>
</evidence>
<dbReference type="PANTHER" id="PTHR13520:SF0">
    <property type="entry name" value="RAD50-INTERACTING PROTEIN 1"/>
    <property type="match status" value="1"/>
</dbReference>
<dbReference type="OrthoDB" id="407410at2759"/>
<keyword evidence="1" id="KW-0175">Coiled coil</keyword>
<dbReference type="PANTHER" id="PTHR13520">
    <property type="entry name" value="RAD50-INTERACTING PROTEIN 1 RINT-1"/>
    <property type="match status" value="1"/>
</dbReference>
<keyword evidence="3" id="KW-1185">Reference proteome</keyword>
<reference evidence="2" key="1">
    <citation type="submission" date="2016-04" db="EMBL/GenBank/DDBJ databases">
        <authorList>
            <person name="Evans L.H."/>
            <person name="Alamgir A."/>
            <person name="Owens N."/>
            <person name="Weber N.D."/>
            <person name="Virtaneva K."/>
            <person name="Barbian K."/>
            <person name="Babar A."/>
            <person name="Rosenke K."/>
        </authorList>
    </citation>
    <scope>NUCLEOTIDE SEQUENCE [LARGE SCALE GENOMIC DNA]</scope>
    <source>
        <strain evidence="2">CBS 101.48</strain>
    </source>
</reference>